<dbReference type="Gene3D" id="3.10.560.10">
    <property type="entry name" value="Outer membrane lipoprotein wza domain like"/>
    <property type="match status" value="1"/>
</dbReference>
<dbReference type="InterPro" id="IPR003583">
    <property type="entry name" value="Hlx-hairpin-Hlx_DNA-bd_motif"/>
</dbReference>
<feature type="compositionally biased region" description="Basic and acidic residues" evidence="1">
    <location>
        <begin position="1"/>
        <end position="12"/>
    </location>
</feature>
<name>A0A1M6EBB7_9ACTN</name>
<dbReference type="PANTHER" id="PTHR21180:SF32">
    <property type="entry name" value="ENDONUCLEASE_EXONUCLEASE_PHOSPHATASE FAMILY DOMAIN-CONTAINING PROTEIN 1"/>
    <property type="match status" value="1"/>
</dbReference>
<evidence type="ECO:0000313" key="4">
    <source>
        <dbReference type="Proteomes" id="UP000184452"/>
    </source>
</evidence>
<proteinExistence type="predicted"/>
<reference evidence="3 4" key="1">
    <citation type="submission" date="2016-11" db="EMBL/GenBank/DDBJ databases">
        <authorList>
            <person name="Jaros S."/>
            <person name="Januszkiewicz K."/>
            <person name="Wedrychowicz H."/>
        </authorList>
    </citation>
    <scope>NUCLEOTIDE SEQUENCE [LARGE SCALE GENOMIC DNA]</scope>
    <source>
        <strain evidence="3 4">CGMCC 4.5723</strain>
    </source>
</reference>
<feature type="compositionally biased region" description="Low complexity" evidence="1">
    <location>
        <begin position="303"/>
        <end position="312"/>
    </location>
</feature>
<feature type="domain" description="Helix-hairpin-helix DNA-binding motif class 1" evidence="2">
    <location>
        <begin position="543"/>
        <end position="562"/>
    </location>
</feature>
<gene>
    <name evidence="3" type="ORF">SAMN05421803_102221</name>
</gene>
<dbReference type="Proteomes" id="UP000184452">
    <property type="component" value="Unassembled WGS sequence"/>
</dbReference>
<dbReference type="RefSeq" id="WP_084736972.1">
    <property type="nucleotide sequence ID" value="NZ_FQZK01000002.1"/>
</dbReference>
<dbReference type="GO" id="GO:0003677">
    <property type="term" value="F:DNA binding"/>
    <property type="evidence" value="ECO:0007669"/>
    <property type="project" value="InterPro"/>
</dbReference>
<dbReference type="STRING" id="758803.SAMN05421803_102221"/>
<sequence>MTPRHDQQERLRALGLDASPAARRLRARIPRPVPEPAEGIPSAPYSVDDWPERDPYDRAPTPPEPDSTRTVRTPPPRDPPPWSGARVPPPPPYAPPRPAPAEQAPASSDGTTERLRPRGGRRAGTGGPPGRNPAAVADPASRRRDAGSGPADGGGWKGGRSPAETGGSAARGTADTTENTERRSLPDGGGWNGGRSFIDTGGSAVPPVGRPSGSPRAHGAGGAAPDGDGWNDGHSPTDTGDPTGREAADAAGAGRDRRARAAGRPVRGAGGEVAGTSPAWEGRGHGSSGRGRSRGPEPDGDPADGAPPFAGAERGGRARAEGHRGRPGQGPDGADLDGGAGVPRVPSGYTEFLPRRDGGLLERLARRWPPEATMSRRAVAALLVVALLAVAAVLFLRERPEAVAPETVAHTIPAEEAVPSAAGADPEADLVVHVGGEVEDPGLYTLPPGSRVADAVESAGGPLPDADLDLLNLARSLVDGEQILVGLPQPGAAAPVPGTAQGPLVDINRADEAELEALPRVGEVTARNIVSYREANGPFTSVDDLINVDRIGARTLEEIRPHATVG</sequence>
<organism evidence="3 4">
    <name type="scientific">Nocardiopsis flavescens</name>
    <dbReference type="NCBI Taxonomy" id="758803"/>
    <lineage>
        <taxon>Bacteria</taxon>
        <taxon>Bacillati</taxon>
        <taxon>Actinomycetota</taxon>
        <taxon>Actinomycetes</taxon>
        <taxon>Streptosporangiales</taxon>
        <taxon>Nocardiopsidaceae</taxon>
        <taxon>Nocardiopsis</taxon>
    </lineage>
</organism>
<dbReference type="SMART" id="SM00278">
    <property type="entry name" value="HhH1"/>
    <property type="match status" value="2"/>
</dbReference>
<evidence type="ECO:0000256" key="1">
    <source>
        <dbReference type="SAM" id="MobiDB-lite"/>
    </source>
</evidence>
<keyword evidence="4" id="KW-1185">Reference proteome</keyword>
<dbReference type="Pfam" id="PF10531">
    <property type="entry name" value="SLBB"/>
    <property type="match status" value="1"/>
</dbReference>
<dbReference type="Gene3D" id="1.10.150.320">
    <property type="entry name" value="Photosystem II 12 kDa extrinsic protein"/>
    <property type="match status" value="1"/>
</dbReference>
<dbReference type="PANTHER" id="PTHR21180">
    <property type="entry name" value="ENDONUCLEASE/EXONUCLEASE/PHOSPHATASE FAMILY DOMAIN-CONTAINING PROTEIN 1"/>
    <property type="match status" value="1"/>
</dbReference>
<evidence type="ECO:0000259" key="2">
    <source>
        <dbReference type="SMART" id="SM00278"/>
    </source>
</evidence>
<dbReference type="AlphaFoldDB" id="A0A1M6EBB7"/>
<protein>
    <submittedName>
        <fullName evidence="3">ComEA protein</fullName>
    </submittedName>
</protein>
<dbReference type="GO" id="GO:0015627">
    <property type="term" value="C:type II protein secretion system complex"/>
    <property type="evidence" value="ECO:0007669"/>
    <property type="project" value="TreeGrafter"/>
</dbReference>
<dbReference type="EMBL" id="FQZK01000002">
    <property type="protein sequence ID" value="SHI82598.1"/>
    <property type="molecule type" value="Genomic_DNA"/>
</dbReference>
<feature type="compositionally biased region" description="Pro residues" evidence="1">
    <location>
        <begin position="73"/>
        <end position="99"/>
    </location>
</feature>
<accession>A0A1M6EBB7</accession>
<evidence type="ECO:0000313" key="3">
    <source>
        <dbReference type="EMBL" id="SHI82598.1"/>
    </source>
</evidence>
<dbReference type="Pfam" id="PF12836">
    <property type="entry name" value="HHH_3"/>
    <property type="match status" value="1"/>
</dbReference>
<feature type="domain" description="Helix-hairpin-helix DNA-binding motif class 1" evidence="2">
    <location>
        <begin position="513"/>
        <end position="532"/>
    </location>
</feature>
<feature type="compositionally biased region" description="Basic and acidic residues" evidence="1">
    <location>
        <begin position="314"/>
        <end position="324"/>
    </location>
</feature>
<dbReference type="GO" id="GO:0006281">
    <property type="term" value="P:DNA repair"/>
    <property type="evidence" value="ECO:0007669"/>
    <property type="project" value="InterPro"/>
</dbReference>
<dbReference type="SUPFAM" id="SSF47781">
    <property type="entry name" value="RuvA domain 2-like"/>
    <property type="match status" value="1"/>
</dbReference>
<dbReference type="InterPro" id="IPR010994">
    <property type="entry name" value="RuvA_2-like"/>
</dbReference>
<feature type="region of interest" description="Disordered" evidence="1">
    <location>
        <begin position="1"/>
        <end position="351"/>
    </location>
</feature>
<dbReference type="InterPro" id="IPR051675">
    <property type="entry name" value="Endo/Exo/Phosphatase_dom_1"/>
</dbReference>
<feature type="compositionally biased region" description="Gly residues" evidence="1">
    <location>
        <begin position="327"/>
        <end position="341"/>
    </location>
</feature>
<dbReference type="GO" id="GO:0015628">
    <property type="term" value="P:protein secretion by the type II secretion system"/>
    <property type="evidence" value="ECO:0007669"/>
    <property type="project" value="TreeGrafter"/>
</dbReference>
<dbReference type="InterPro" id="IPR019554">
    <property type="entry name" value="Soluble_ligand-bd"/>
</dbReference>